<accession>A0A9Q1AW70</accession>
<comment type="caution">
    <text evidence="3">The sequence shown here is derived from an EMBL/GenBank/DDBJ whole genome shotgun (WGS) entry which is preliminary data.</text>
</comment>
<dbReference type="Gene3D" id="1.20.1440.80">
    <property type="entry name" value="Gap junction channel protein cysteine-rich domain"/>
    <property type="match status" value="2"/>
</dbReference>
<feature type="transmembrane region" description="Helical" evidence="2">
    <location>
        <begin position="505"/>
        <end position="527"/>
    </location>
</feature>
<feature type="transmembrane region" description="Helical" evidence="2">
    <location>
        <begin position="83"/>
        <end position="106"/>
    </location>
</feature>
<reference evidence="3" key="1">
    <citation type="journal article" date="2023" name="DNA Res.">
        <title>Chromosome-level genome assembly of Phrynocephalus forsythii using third-generation DNA sequencing and Hi-C analysis.</title>
        <authorList>
            <person name="Qi Y."/>
            <person name="Zhao W."/>
            <person name="Zhao Y."/>
            <person name="Niu C."/>
            <person name="Cao S."/>
            <person name="Zhang Y."/>
        </authorList>
    </citation>
    <scope>NUCLEOTIDE SEQUENCE</scope>
    <source>
        <tissue evidence="3">Muscle</tissue>
    </source>
</reference>
<feature type="region of interest" description="Disordered" evidence="1">
    <location>
        <begin position="363"/>
        <end position="382"/>
    </location>
</feature>
<name>A0A9Q1AW70_9SAUR</name>
<keyword evidence="2" id="KW-0472">Membrane</keyword>
<dbReference type="Proteomes" id="UP001142489">
    <property type="component" value="Unassembled WGS sequence"/>
</dbReference>
<dbReference type="OrthoDB" id="9045030at2759"/>
<feature type="transmembrane region" description="Helical" evidence="2">
    <location>
        <begin position="563"/>
        <end position="584"/>
    </location>
</feature>
<feature type="compositionally biased region" description="Acidic residues" evidence="1">
    <location>
        <begin position="603"/>
        <end position="620"/>
    </location>
</feature>
<dbReference type="AlphaFoldDB" id="A0A9Q1AW70"/>
<gene>
    <name evidence="3" type="ORF">JRQ81_006015</name>
</gene>
<evidence type="ECO:0000256" key="1">
    <source>
        <dbReference type="SAM" id="MobiDB-lite"/>
    </source>
</evidence>
<proteinExistence type="predicted"/>
<evidence type="ECO:0000256" key="2">
    <source>
        <dbReference type="SAM" id="Phobius"/>
    </source>
</evidence>
<keyword evidence="2" id="KW-0812">Transmembrane</keyword>
<sequence>MSIILSGLIHVFRPLLSSLSGALDCEGLGPWYFLLGLRIVAIFFANGPWDTMKEDVTCNFVAPIEDRSRYFCMALCHNQHFPLSIAGTWSLGFIALLLLVGLMRLTRPKKKKKREKESEKLDKDRGLAVVGTAHHGSGPDFSTVYWVGRRGLPRRHGNTSYHPPYMHHPYHPHYAHYDGWHDWADWHGPPVAHMAGGHDAEMGGVPGDVGGYGMPVHTEHMGQAKMPDHYYDTPEPKMGICPTDNRQMKMTPHCPGTDQCGMRTHQSPMKQTHFAPHDSEKGQYNAPTKCVPVPINSSPYKGKIPLHCQTNEEHGQTLHPAPYGAGKSPDYACTAGSRTRCTTQGKMLPRYCEDGQYTMASKCRPDTEGSMEQLPVHPQLDDNTNTAIKRRSVPGSKMPTKHHGDFDAAGRSNPCTQPWMASDPTGRPIDGKNVMSGPRMATVCCHGDVAYTGADPCHMAPPYEPPCEPCCSAPCAHDRHWHGETHAGPQEKAKSSITNICGVPFFDIWVALLLAMEIVFLCVVIVFQLPTLFGRTFICSPGAVSCPPAVECTVKGRAEKRMALWGLAFTAMLFIIACSGYFNIRFCWNKSCRQRCSEKEGASEEDCPEDTEGQDGEEGGEENREGA</sequence>
<evidence type="ECO:0000313" key="3">
    <source>
        <dbReference type="EMBL" id="KAJ7314081.1"/>
    </source>
</evidence>
<feature type="region of interest" description="Disordered" evidence="1">
    <location>
        <begin position="391"/>
        <end position="413"/>
    </location>
</feature>
<keyword evidence="2" id="KW-1133">Transmembrane helix</keyword>
<dbReference type="InterPro" id="IPR038359">
    <property type="entry name" value="Connexin_N_sf"/>
</dbReference>
<keyword evidence="4" id="KW-1185">Reference proteome</keyword>
<protein>
    <submittedName>
        <fullName evidence="3">Uncharacterized protein</fullName>
    </submittedName>
</protein>
<organism evidence="3 4">
    <name type="scientific">Phrynocephalus forsythii</name>
    <dbReference type="NCBI Taxonomy" id="171643"/>
    <lineage>
        <taxon>Eukaryota</taxon>
        <taxon>Metazoa</taxon>
        <taxon>Chordata</taxon>
        <taxon>Craniata</taxon>
        <taxon>Vertebrata</taxon>
        <taxon>Euteleostomi</taxon>
        <taxon>Lepidosauria</taxon>
        <taxon>Squamata</taxon>
        <taxon>Bifurcata</taxon>
        <taxon>Unidentata</taxon>
        <taxon>Episquamata</taxon>
        <taxon>Toxicofera</taxon>
        <taxon>Iguania</taxon>
        <taxon>Acrodonta</taxon>
        <taxon>Agamidae</taxon>
        <taxon>Agaminae</taxon>
        <taxon>Phrynocephalus</taxon>
    </lineage>
</organism>
<dbReference type="EMBL" id="JAPFRF010000012">
    <property type="protein sequence ID" value="KAJ7314081.1"/>
    <property type="molecule type" value="Genomic_DNA"/>
</dbReference>
<evidence type="ECO:0000313" key="4">
    <source>
        <dbReference type="Proteomes" id="UP001142489"/>
    </source>
</evidence>
<feature type="region of interest" description="Disordered" evidence="1">
    <location>
        <begin position="599"/>
        <end position="627"/>
    </location>
</feature>